<dbReference type="GO" id="GO:0016787">
    <property type="term" value="F:hydrolase activity"/>
    <property type="evidence" value="ECO:0007669"/>
    <property type="project" value="UniProtKB-KW"/>
</dbReference>
<evidence type="ECO:0000256" key="7">
    <source>
        <dbReference type="ARBA" id="ARBA00023065"/>
    </source>
</evidence>
<evidence type="ECO:0000256" key="4">
    <source>
        <dbReference type="ARBA" id="ARBA00022692"/>
    </source>
</evidence>
<comment type="caution">
    <text evidence="10">The sequence shown here is derived from an EMBL/GenBank/DDBJ whole genome shotgun (WGS) entry which is preliminary data.</text>
</comment>
<feature type="transmembrane region" description="Helical" evidence="9">
    <location>
        <begin position="6"/>
        <end position="30"/>
    </location>
</feature>
<dbReference type="OrthoDB" id="9763796at2"/>
<feature type="transmembrane region" description="Helical" evidence="9">
    <location>
        <begin position="527"/>
        <end position="548"/>
    </location>
</feature>
<dbReference type="GO" id="GO:0030955">
    <property type="term" value="F:potassium ion binding"/>
    <property type="evidence" value="ECO:0007669"/>
    <property type="project" value="UniProtKB-UniRule"/>
</dbReference>
<keyword evidence="3 9" id="KW-0633">Potassium transport</keyword>
<comment type="subcellular location">
    <subcellularLocation>
        <location evidence="9">Cell membrane</location>
        <topology evidence="9">Multi-pass membrane protein</topology>
    </subcellularLocation>
</comment>
<dbReference type="PANTHER" id="PTHR30607:SF2">
    <property type="entry name" value="POTASSIUM-TRANSPORTING ATPASE POTASSIUM-BINDING SUBUNIT"/>
    <property type="match status" value="1"/>
</dbReference>
<evidence type="ECO:0000256" key="6">
    <source>
        <dbReference type="ARBA" id="ARBA00022989"/>
    </source>
</evidence>
<dbReference type="PANTHER" id="PTHR30607">
    <property type="entry name" value="POTASSIUM-TRANSPORTING ATPASE A CHAIN"/>
    <property type="match status" value="1"/>
</dbReference>
<sequence length="557" mass="58645">MNSTTAGVVFAAALIIALALVHIPLGDYMYRVYSGNKHSRVERVVYKLIGVKPEVEQNWSTYARSVLAFSAISVLLLFFLQLLQDKLPLHLTNPGTTMTADLAWNTAISFMTNTNWQSYAGEQTMGHLVQMVGLTVQNFVSAAVGIAVAVALVRGFARKRTSDLGNFWVDLVRGTIRILLPFCLIAAVVLIAGGVIENFHLYDQVAHTVGNGGTQTLPAGPVASQEAPKLFGTNGGGFFNVNSAHPFENPTAWTNFIEIFLLLAISFSLPRTFGRLVGSKKQGYAILSVMGTLALFSVFLTNFFQLHHHGTVPTAVGAAMEGVETRFGVSDSATFATATTLTSTGAVDSAHDSMTSTGGMMAMFNMQLGEVAPGGTGSGLYGMLILAVITVFVAGLMVGRTPEYLGKKITPREIKLAAAYFLTTPLIALTGAAVAMALPGERAAMANTGAHGFSEVLYAFTSAANNNGSAFAGLSTNTVWWNTALGLAMVFGRLVPIIFVLALAGSLAAQGHTPESAGTLPTHKPQFVGLVAGVTVILVALTFLPALALGPLAEGIH</sequence>
<evidence type="ECO:0000313" key="10">
    <source>
        <dbReference type="EMBL" id="RMI35547.1"/>
    </source>
</evidence>
<evidence type="ECO:0000256" key="3">
    <source>
        <dbReference type="ARBA" id="ARBA00022538"/>
    </source>
</evidence>
<dbReference type="AlphaFoldDB" id="A0A3M2LDC9"/>
<feature type="transmembrane region" description="Helical" evidence="9">
    <location>
        <begin position="380"/>
        <end position="398"/>
    </location>
</feature>
<proteinExistence type="inferred from homology"/>
<dbReference type="Proteomes" id="UP000279275">
    <property type="component" value="Unassembled WGS sequence"/>
</dbReference>
<gene>
    <name evidence="9 10" type="primary">kdpA</name>
    <name evidence="10" type="ORF">EBN03_04710</name>
</gene>
<dbReference type="PIRSF" id="PIRSF001294">
    <property type="entry name" value="K_ATPaseA"/>
    <property type="match status" value="1"/>
</dbReference>
<feature type="transmembrane region" description="Helical" evidence="9">
    <location>
        <begin position="139"/>
        <end position="157"/>
    </location>
</feature>
<dbReference type="RefSeq" id="WP_122186525.1">
    <property type="nucleotide sequence ID" value="NZ_RFFH01000001.1"/>
</dbReference>
<dbReference type="NCBIfam" id="TIGR00680">
    <property type="entry name" value="kdpA"/>
    <property type="match status" value="1"/>
</dbReference>
<feature type="transmembrane region" description="Helical" evidence="9">
    <location>
        <begin position="419"/>
        <end position="438"/>
    </location>
</feature>
<evidence type="ECO:0000256" key="9">
    <source>
        <dbReference type="HAMAP-Rule" id="MF_00275"/>
    </source>
</evidence>
<comment type="subunit">
    <text evidence="9">The system is composed of three essential subunits: KdpA, KdpB and KdpC.</text>
</comment>
<feature type="transmembrane region" description="Helical" evidence="9">
    <location>
        <begin position="284"/>
        <end position="304"/>
    </location>
</feature>
<keyword evidence="11" id="KW-1185">Reference proteome</keyword>
<dbReference type="GO" id="GO:0008556">
    <property type="term" value="F:P-type potassium transmembrane transporter activity"/>
    <property type="evidence" value="ECO:0007669"/>
    <property type="project" value="InterPro"/>
</dbReference>
<keyword evidence="4 9" id="KW-0812">Transmembrane</keyword>
<keyword evidence="7 9" id="KW-0406">Ion transport</keyword>
<dbReference type="InterPro" id="IPR004623">
    <property type="entry name" value="KdpA"/>
</dbReference>
<keyword evidence="5 9" id="KW-0630">Potassium</keyword>
<evidence type="ECO:0000256" key="8">
    <source>
        <dbReference type="ARBA" id="ARBA00023136"/>
    </source>
</evidence>
<evidence type="ECO:0000256" key="5">
    <source>
        <dbReference type="ARBA" id="ARBA00022958"/>
    </source>
</evidence>
<keyword evidence="10" id="KW-0378">Hydrolase</keyword>
<keyword evidence="8 9" id="KW-0472">Membrane</keyword>
<dbReference type="EMBL" id="RFFH01000001">
    <property type="protein sequence ID" value="RMI35547.1"/>
    <property type="molecule type" value="Genomic_DNA"/>
</dbReference>
<evidence type="ECO:0000256" key="2">
    <source>
        <dbReference type="ARBA" id="ARBA00022475"/>
    </source>
</evidence>
<feature type="transmembrane region" description="Helical" evidence="9">
    <location>
        <begin position="252"/>
        <end position="272"/>
    </location>
</feature>
<feature type="transmembrane region" description="Helical" evidence="9">
    <location>
        <begin position="62"/>
        <end position="83"/>
    </location>
</feature>
<dbReference type="Pfam" id="PF03814">
    <property type="entry name" value="KdpA"/>
    <property type="match status" value="1"/>
</dbReference>
<keyword evidence="1 9" id="KW-0813">Transport</keyword>
<keyword evidence="2 9" id="KW-1003">Cell membrane</keyword>
<accession>A0A3M2LDC9</accession>
<keyword evidence="6 9" id="KW-1133">Transmembrane helix</keyword>
<evidence type="ECO:0000313" key="11">
    <source>
        <dbReference type="Proteomes" id="UP000279275"/>
    </source>
</evidence>
<organism evidence="10 11">
    <name type="scientific">Nocardia stercoris</name>
    <dbReference type="NCBI Taxonomy" id="2483361"/>
    <lineage>
        <taxon>Bacteria</taxon>
        <taxon>Bacillati</taxon>
        <taxon>Actinomycetota</taxon>
        <taxon>Actinomycetes</taxon>
        <taxon>Mycobacteriales</taxon>
        <taxon>Nocardiaceae</taxon>
        <taxon>Nocardia</taxon>
    </lineage>
</organism>
<name>A0A3M2LDC9_9NOCA</name>
<feature type="transmembrane region" description="Helical" evidence="9">
    <location>
        <begin position="484"/>
        <end position="507"/>
    </location>
</feature>
<comment type="function">
    <text evidence="9">Part of the high-affinity ATP-driven potassium transport (or Kdp) system, which catalyzes the hydrolysis of ATP coupled with the electrogenic transport of potassium into the cytoplasm. This subunit binds the extracellular potassium ions and delivers the ions to the membrane domain of KdpB through an intramembrane tunnel.</text>
</comment>
<evidence type="ECO:0000256" key="1">
    <source>
        <dbReference type="ARBA" id="ARBA00022448"/>
    </source>
</evidence>
<protein>
    <recommendedName>
        <fullName evidence="9">Potassium-transporting ATPase potassium-binding subunit</fullName>
    </recommendedName>
    <alternativeName>
        <fullName evidence="9">ATP phosphohydrolase [potassium-transporting] A chain</fullName>
    </alternativeName>
    <alternativeName>
        <fullName evidence="9">Potassium-binding and translocating subunit A</fullName>
    </alternativeName>
    <alternativeName>
        <fullName evidence="9">Potassium-translocating ATPase A chain</fullName>
    </alternativeName>
</protein>
<feature type="transmembrane region" description="Helical" evidence="9">
    <location>
        <begin position="178"/>
        <end position="196"/>
    </location>
</feature>
<dbReference type="HAMAP" id="MF_00275">
    <property type="entry name" value="KdpA"/>
    <property type="match status" value="1"/>
</dbReference>
<reference evidence="10 11" key="1">
    <citation type="submission" date="2018-10" db="EMBL/GenBank/DDBJ databases">
        <title>Isolation from cow dung.</title>
        <authorList>
            <person name="Ling L."/>
        </authorList>
    </citation>
    <scope>NUCLEOTIDE SEQUENCE [LARGE SCALE GENOMIC DNA]</scope>
    <source>
        <strain evidence="10 11">NEAU-LL90</strain>
    </source>
</reference>
<dbReference type="GO" id="GO:0005886">
    <property type="term" value="C:plasma membrane"/>
    <property type="evidence" value="ECO:0007669"/>
    <property type="project" value="UniProtKB-SubCell"/>
</dbReference>
<comment type="similarity">
    <text evidence="9">Belongs to the KdpA family.</text>
</comment>